<keyword evidence="1 4" id="KW-0732">Signal</keyword>
<dbReference type="PANTHER" id="PTHR23268:SF45">
    <property type="entry name" value="T CELL RECEPTOR BETA VARIABLE 2"/>
    <property type="match status" value="1"/>
</dbReference>
<dbReference type="SUPFAM" id="SSF48726">
    <property type="entry name" value="Immunoglobulin"/>
    <property type="match status" value="2"/>
</dbReference>
<protein>
    <submittedName>
        <fullName evidence="7">Uncharacterized protein LOC102841200</fullName>
    </submittedName>
</protein>
<evidence type="ECO:0000313" key="7">
    <source>
        <dbReference type="RefSeq" id="XP_006861326.1"/>
    </source>
</evidence>
<dbReference type="Gene3D" id="2.60.40.10">
    <property type="entry name" value="Immunoglobulins"/>
    <property type="match status" value="2"/>
</dbReference>
<accession>A0A9B0TCK5</accession>
<feature type="chain" id="PRO_5039458215" evidence="4">
    <location>
        <begin position="19"/>
        <end position="382"/>
    </location>
</feature>
<keyword evidence="2" id="KW-0391">Immunity</keyword>
<feature type="compositionally biased region" description="Pro residues" evidence="3">
    <location>
        <begin position="363"/>
        <end position="375"/>
    </location>
</feature>
<proteinExistence type="predicted"/>
<dbReference type="InterPro" id="IPR003599">
    <property type="entry name" value="Ig_sub"/>
</dbReference>
<dbReference type="SMART" id="SM00409">
    <property type="entry name" value="IG"/>
    <property type="match status" value="2"/>
</dbReference>
<dbReference type="InterPro" id="IPR013783">
    <property type="entry name" value="Ig-like_fold"/>
</dbReference>
<sequence length="382" mass="42740">MLKSVLLLLRLLWVLCRAGRPGNKRPGDKTPFSELEILAPVSLTQRQTLSREMLPWPTPAAVGCGLFCWAALCFLGSGSTDTGVTQTPKYLVAGVGRKRSLTCAQSLGHNTMYWYRQLPDKPPELMFVYNYKAMSVNETIPSRFSPECPNSSHLHLHVNGLQPIDSAVYLCASSEDTALQSHHLPQHKPKPSRKPEGAPGLVLPQGTTKGTLFLITRHLGQESSVLLRRDPAMYPRLLCCWVLLSLLETGHSESGVRQTPSHQVTRMEQTVILRCDPIPGHLYLYWYRQIPGQNLEFLISFFNDKLSEKSEMFKDRFSAERPESSFSTLKIQPAKPGDSAVYLCASSKDTALQSHLLAVHKPTQPPPLLQLPTPVPRREREV</sequence>
<reference evidence="7" key="1">
    <citation type="submission" date="2025-08" db="UniProtKB">
        <authorList>
            <consortium name="RefSeq"/>
        </authorList>
    </citation>
    <scope>IDENTIFICATION</scope>
    <source>
        <tissue evidence="7">Spleen</tissue>
    </source>
</reference>
<evidence type="ECO:0000256" key="3">
    <source>
        <dbReference type="SAM" id="MobiDB-lite"/>
    </source>
</evidence>
<dbReference type="RefSeq" id="XP_006861326.1">
    <property type="nucleotide sequence ID" value="XM_006861264.1"/>
</dbReference>
<dbReference type="Proteomes" id="UP000504623">
    <property type="component" value="Unplaced"/>
</dbReference>
<feature type="region of interest" description="Disordered" evidence="3">
    <location>
        <begin position="180"/>
        <end position="201"/>
    </location>
</feature>
<evidence type="ECO:0000259" key="5">
    <source>
        <dbReference type="PROSITE" id="PS50835"/>
    </source>
</evidence>
<dbReference type="PANTHER" id="PTHR23268">
    <property type="entry name" value="T-CELL RECEPTOR BETA CHAIN"/>
    <property type="match status" value="1"/>
</dbReference>
<dbReference type="SMART" id="SM00406">
    <property type="entry name" value="IGv"/>
    <property type="match status" value="2"/>
</dbReference>
<dbReference type="GO" id="GO:0007166">
    <property type="term" value="P:cell surface receptor signaling pathway"/>
    <property type="evidence" value="ECO:0007669"/>
    <property type="project" value="TreeGrafter"/>
</dbReference>
<dbReference type="GO" id="GO:0002376">
    <property type="term" value="P:immune system process"/>
    <property type="evidence" value="ECO:0007669"/>
    <property type="project" value="UniProtKB-KW"/>
</dbReference>
<gene>
    <name evidence="7" type="primary">LOC102841200</name>
</gene>
<feature type="domain" description="Ig-like" evidence="5">
    <location>
        <begin position="82"/>
        <end position="181"/>
    </location>
</feature>
<dbReference type="InterPro" id="IPR007110">
    <property type="entry name" value="Ig-like_dom"/>
</dbReference>
<dbReference type="AlphaFoldDB" id="A0A9B0TCK5"/>
<dbReference type="InterPro" id="IPR036179">
    <property type="entry name" value="Ig-like_dom_sf"/>
</dbReference>
<dbReference type="Pfam" id="PF07686">
    <property type="entry name" value="V-set"/>
    <property type="match status" value="2"/>
</dbReference>
<feature type="region of interest" description="Disordered" evidence="3">
    <location>
        <begin position="363"/>
        <end position="382"/>
    </location>
</feature>
<organism evidence="6 7">
    <name type="scientific">Chrysochloris asiatica</name>
    <name type="common">Cape golden mole</name>
    <dbReference type="NCBI Taxonomy" id="185453"/>
    <lineage>
        <taxon>Eukaryota</taxon>
        <taxon>Metazoa</taxon>
        <taxon>Chordata</taxon>
        <taxon>Craniata</taxon>
        <taxon>Vertebrata</taxon>
        <taxon>Euteleostomi</taxon>
        <taxon>Mammalia</taxon>
        <taxon>Eutheria</taxon>
        <taxon>Afrotheria</taxon>
        <taxon>Chrysochloridae</taxon>
        <taxon>Chrysochlorinae</taxon>
        <taxon>Chrysochloris</taxon>
    </lineage>
</organism>
<evidence type="ECO:0000256" key="1">
    <source>
        <dbReference type="ARBA" id="ARBA00022729"/>
    </source>
</evidence>
<keyword evidence="6" id="KW-1185">Reference proteome</keyword>
<evidence type="ECO:0000256" key="4">
    <source>
        <dbReference type="SAM" id="SignalP"/>
    </source>
</evidence>
<dbReference type="InterPro" id="IPR050413">
    <property type="entry name" value="TCR_beta_variable"/>
</dbReference>
<dbReference type="GeneID" id="102841200"/>
<evidence type="ECO:0000313" key="6">
    <source>
        <dbReference type="Proteomes" id="UP000504623"/>
    </source>
</evidence>
<dbReference type="PROSITE" id="PS50835">
    <property type="entry name" value="IG_LIKE"/>
    <property type="match status" value="1"/>
</dbReference>
<feature type="signal peptide" evidence="4">
    <location>
        <begin position="1"/>
        <end position="18"/>
    </location>
</feature>
<name>A0A9B0TCK5_CHRAS</name>
<evidence type="ECO:0000256" key="2">
    <source>
        <dbReference type="ARBA" id="ARBA00022859"/>
    </source>
</evidence>
<dbReference type="GO" id="GO:0005886">
    <property type="term" value="C:plasma membrane"/>
    <property type="evidence" value="ECO:0007669"/>
    <property type="project" value="TreeGrafter"/>
</dbReference>
<dbReference type="OrthoDB" id="9803478at2759"/>
<dbReference type="InterPro" id="IPR013106">
    <property type="entry name" value="Ig_V-set"/>
</dbReference>